<gene>
    <name evidence="3" type="ORF">MCOR_242</name>
</gene>
<evidence type="ECO:0000256" key="2">
    <source>
        <dbReference type="SAM" id="SignalP"/>
    </source>
</evidence>
<feature type="chain" id="PRO_5026697141" evidence="2">
    <location>
        <begin position="19"/>
        <end position="220"/>
    </location>
</feature>
<feature type="signal peptide" evidence="2">
    <location>
        <begin position="1"/>
        <end position="18"/>
    </location>
</feature>
<evidence type="ECO:0000313" key="3">
    <source>
        <dbReference type="EMBL" id="CAC5355617.1"/>
    </source>
</evidence>
<proteinExistence type="predicted"/>
<protein>
    <submittedName>
        <fullName evidence="3">Uncharacterized protein</fullName>
    </submittedName>
</protein>
<keyword evidence="4" id="KW-1185">Reference proteome</keyword>
<dbReference type="EMBL" id="CACVKT020000069">
    <property type="protein sequence ID" value="CAC5355617.1"/>
    <property type="molecule type" value="Genomic_DNA"/>
</dbReference>
<dbReference type="OrthoDB" id="6106162at2759"/>
<evidence type="ECO:0000313" key="4">
    <source>
        <dbReference type="Proteomes" id="UP000507470"/>
    </source>
</evidence>
<feature type="region of interest" description="Disordered" evidence="1">
    <location>
        <begin position="176"/>
        <end position="220"/>
    </location>
</feature>
<keyword evidence="2" id="KW-0732">Signal</keyword>
<dbReference type="AlphaFoldDB" id="A0A6J7ZUZ7"/>
<sequence>MYICSLCLIMSLWKLSESGFSFHCPVQSHWKHRAENNCGSVDGYFCLFNRNEHYFTEFCRKPPDFEAPGQKLIVAGSSNGTLQGADCNSDFYQPFKFLSSGNSRCVYEKSYCNGEGLVTSSNGTLENDRSCRCDYTRGYNFINQPKHRCYCVPSEEDCSCHLKICPSNHILSPVRKRVSKSNINSSTNEGDDIEDDSVNSVTANSSTSSTTTAKKRKQTS</sequence>
<reference evidence="3 4" key="1">
    <citation type="submission" date="2020-06" db="EMBL/GenBank/DDBJ databases">
        <authorList>
            <person name="Li R."/>
            <person name="Bekaert M."/>
        </authorList>
    </citation>
    <scope>NUCLEOTIDE SEQUENCE [LARGE SCALE GENOMIC DNA]</scope>
    <source>
        <strain evidence="4">wild</strain>
    </source>
</reference>
<evidence type="ECO:0000256" key="1">
    <source>
        <dbReference type="SAM" id="MobiDB-lite"/>
    </source>
</evidence>
<feature type="compositionally biased region" description="Low complexity" evidence="1">
    <location>
        <begin position="198"/>
        <end position="212"/>
    </location>
</feature>
<dbReference type="Proteomes" id="UP000507470">
    <property type="component" value="Unassembled WGS sequence"/>
</dbReference>
<organism evidence="3 4">
    <name type="scientific">Mytilus coruscus</name>
    <name type="common">Sea mussel</name>
    <dbReference type="NCBI Taxonomy" id="42192"/>
    <lineage>
        <taxon>Eukaryota</taxon>
        <taxon>Metazoa</taxon>
        <taxon>Spiralia</taxon>
        <taxon>Lophotrochozoa</taxon>
        <taxon>Mollusca</taxon>
        <taxon>Bivalvia</taxon>
        <taxon>Autobranchia</taxon>
        <taxon>Pteriomorphia</taxon>
        <taxon>Mytilida</taxon>
        <taxon>Mytiloidea</taxon>
        <taxon>Mytilidae</taxon>
        <taxon>Mytilinae</taxon>
        <taxon>Mytilus</taxon>
    </lineage>
</organism>
<accession>A0A6J7ZUZ7</accession>
<name>A0A6J7ZUZ7_MYTCO</name>